<comment type="subcellular location">
    <subcellularLocation>
        <location evidence="1">Cytoplasm</location>
        <location evidence="1">Cytoskeleton</location>
    </subcellularLocation>
</comment>
<accession>A0A538U1Z3</accession>
<dbReference type="GO" id="GO:0008017">
    <property type="term" value="F:microtubule binding"/>
    <property type="evidence" value="ECO:0007669"/>
    <property type="project" value="TreeGrafter"/>
</dbReference>
<dbReference type="Proteomes" id="UP000319836">
    <property type="component" value="Unassembled WGS sequence"/>
</dbReference>
<gene>
    <name evidence="9" type="ORF">E6K80_10550</name>
</gene>
<keyword evidence="3" id="KW-0963">Cytoplasm</keyword>
<sequence>MGRARVPESGWCRPRPAVAISLWLALCLSAPARAGERAELGRGDELYAHAQLQEARQAYQAALAADPSGFHALCRLARVESELGEEAKGESQRQLIASAVEHARAAAKVAPESAQGHVWLAVALGRQALKEGPKTRLALSREIKSEVDRAIAIDPGVGRAYHVRALWNRKLASLNLLERGVANTVLGGVPSGASMANAVRDLQKAIELEPGYINHHLELGRTYLMLKDRAQARRELERASALPTGGSALDTRYQAEAKELLAKLGRKD</sequence>
<dbReference type="EMBL" id="VBPA01000265">
    <property type="protein sequence ID" value="TMQ69789.1"/>
    <property type="molecule type" value="Genomic_DNA"/>
</dbReference>
<dbReference type="PANTHER" id="PTHR16056">
    <property type="entry name" value="REGULATOR OF MICROTUBULE DYNAMICS PROTEIN"/>
    <property type="match status" value="1"/>
</dbReference>
<evidence type="ECO:0000256" key="7">
    <source>
        <dbReference type="ARBA" id="ARBA00039966"/>
    </source>
</evidence>
<evidence type="ECO:0000256" key="8">
    <source>
        <dbReference type="ARBA" id="ARBA00041958"/>
    </source>
</evidence>
<evidence type="ECO:0000256" key="2">
    <source>
        <dbReference type="ARBA" id="ARBA00011375"/>
    </source>
</evidence>
<dbReference type="InterPro" id="IPR011990">
    <property type="entry name" value="TPR-like_helical_dom_sf"/>
</dbReference>
<organism evidence="9 10">
    <name type="scientific">Eiseniibacteriota bacterium</name>
    <dbReference type="NCBI Taxonomy" id="2212470"/>
    <lineage>
        <taxon>Bacteria</taxon>
        <taxon>Candidatus Eiseniibacteriota</taxon>
    </lineage>
</organism>
<protein>
    <recommendedName>
        <fullName evidence="7">Regulator of microtubule dynamics protein 1</fullName>
    </recommendedName>
    <alternativeName>
        <fullName evidence="8">Protein FAM82B</fullName>
    </alternativeName>
</protein>
<name>A0A538U1Z3_UNCEI</name>
<dbReference type="AlphaFoldDB" id="A0A538U1Z3"/>
<dbReference type="GO" id="GO:0005876">
    <property type="term" value="C:spindle microtubule"/>
    <property type="evidence" value="ECO:0007669"/>
    <property type="project" value="TreeGrafter"/>
</dbReference>
<keyword evidence="5" id="KW-0802">TPR repeat</keyword>
<keyword evidence="6" id="KW-0206">Cytoskeleton</keyword>
<comment type="caution">
    <text evidence="9">The sequence shown here is derived from an EMBL/GenBank/DDBJ whole genome shotgun (WGS) entry which is preliminary data.</text>
</comment>
<evidence type="ECO:0000313" key="9">
    <source>
        <dbReference type="EMBL" id="TMQ69789.1"/>
    </source>
</evidence>
<evidence type="ECO:0000256" key="6">
    <source>
        <dbReference type="ARBA" id="ARBA00023212"/>
    </source>
</evidence>
<dbReference type="SUPFAM" id="SSF48452">
    <property type="entry name" value="TPR-like"/>
    <property type="match status" value="1"/>
</dbReference>
<evidence type="ECO:0000256" key="1">
    <source>
        <dbReference type="ARBA" id="ARBA00004245"/>
    </source>
</evidence>
<keyword evidence="4" id="KW-0677">Repeat</keyword>
<evidence type="ECO:0000256" key="3">
    <source>
        <dbReference type="ARBA" id="ARBA00022490"/>
    </source>
</evidence>
<evidence type="ECO:0000256" key="5">
    <source>
        <dbReference type="ARBA" id="ARBA00022803"/>
    </source>
</evidence>
<dbReference type="GO" id="GO:0005737">
    <property type="term" value="C:cytoplasm"/>
    <property type="evidence" value="ECO:0007669"/>
    <property type="project" value="TreeGrafter"/>
</dbReference>
<dbReference type="Gene3D" id="1.25.40.10">
    <property type="entry name" value="Tetratricopeptide repeat domain"/>
    <property type="match status" value="2"/>
</dbReference>
<dbReference type="InterPro" id="IPR049039">
    <property type="entry name" value="RMD1-3_a_helical_rpt"/>
</dbReference>
<dbReference type="PANTHER" id="PTHR16056:SF16">
    <property type="entry name" value="REGULATOR OF MICROTUBULE DYNAMICS PROTEIN 1"/>
    <property type="match status" value="1"/>
</dbReference>
<reference evidence="9 10" key="1">
    <citation type="journal article" date="2019" name="Nat. Microbiol.">
        <title>Mediterranean grassland soil C-N compound turnover is dependent on rainfall and depth, and is mediated by genomically divergent microorganisms.</title>
        <authorList>
            <person name="Diamond S."/>
            <person name="Andeer P.F."/>
            <person name="Li Z."/>
            <person name="Crits-Christoph A."/>
            <person name="Burstein D."/>
            <person name="Anantharaman K."/>
            <person name="Lane K.R."/>
            <person name="Thomas B.C."/>
            <person name="Pan C."/>
            <person name="Northen T.R."/>
            <person name="Banfield J.F."/>
        </authorList>
    </citation>
    <scope>NUCLEOTIDE SEQUENCE [LARGE SCALE GENOMIC DNA]</scope>
    <source>
        <strain evidence="9">WS_10</strain>
    </source>
</reference>
<evidence type="ECO:0000256" key="4">
    <source>
        <dbReference type="ARBA" id="ARBA00022737"/>
    </source>
</evidence>
<dbReference type="Pfam" id="PF21033">
    <property type="entry name" value="RMD1-3"/>
    <property type="match status" value="1"/>
</dbReference>
<comment type="subunit">
    <text evidence="2">Interacts with microtubules.</text>
</comment>
<dbReference type="GO" id="GO:0097431">
    <property type="term" value="C:mitotic spindle pole"/>
    <property type="evidence" value="ECO:0007669"/>
    <property type="project" value="TreeGrafter"/>
</dbReference>
<evidence type="ECO:0000313" key="10">
    <source>
        <dbReference type="Proteomes" id="UP000319836"/>
    </source>
</evidence>
<proteinExistence type="predicted"/>